<reference evidence="3" key="1">
    <citation type="journal article" date="2019" name="Int. J. Syst. Evol. Microbiol.">
        <title>The Global Catalogue of Microorganisms (GCM) 10K type strain sequencing project: providing services to taxonomists for standard genome sequencing and annotation.</title>
        <authorList>
            <consortium name="The Broad Institute Genomics Platform"/>
            <consortium name="The Broad Institute Genome Sequencing Center for Infectious Disease"/>
            <person name="Wu L."/>
            <person name="Ma J."/>
        </authorList>
    </citation>
    <scope>NUCLEOTIDE SEQUENCE [LARGE SCALE GENOMIC DNA]</scope>
    <source>
        <strain evidence="3">JCM 18054</strain>
    </source>
</reference>
<dbReference type="RefSeq" id="WP_346056225.1">
    <property type="nucleotide sequence ID" value="NZ_BAABIB010000143.1"/>
</dbReference>
<accession>A0ABP8VKP2</accession>
<evidence type="ECO:0000313" key="3">
    <source>
        <dbReference type="Proteomes" id="UP001500192"/>
    </source>
</evidence>
<keyword evidence="1" id="KW-0732">Signal</keyword>
<comment type="caution">
    <text evidence="2">The sequence shown here is derived from an EMBL/GenBank/DDBJ whole genome shotgun (WGS) entry which is preliminary data.</text>
</comment>
<sequence>MTFLALAAAGLTALSVAPAPQAQFDFTDCPALPAAADPSQWRCEVLVSQAKLSFGRVTDLDLGTMRLTFAEGTLDGQYAQVFGALRDEPTRIPNLPGVGLRLRYAGYSDFHSTPERKGAIDLTAAFEGPLLGRACASTPVHSVLRADGPTEVVSTDPLTLRFSTTDSQLTLPATTGCGPLGRLLDHRLGLPSSGGYQQTTHVQLRSY</sequence>
<dbReference type="Proteomes" id="UP001500192">
    <property type="component" value="Unassembled WGS sequence"/>
</dbReference>
<proteinExistence type="predicted"/>
<organism evidence="2 3">
    <name type="scientific">Amycolatopsis dongchuanensis</name>
    <dbReference type="NCBI Taxonomy" id="1070866"/>
    <lineage>
        <taxon>Bacteria</taxon>
        <taxon>Bacillati</taxon>
        <taxon>Actinomycetota</taxon>
        <taxon>Actinomycetes</taxon>
        <taxon>Pseudonocardiales</taxon>
        <taxon>Pseudonocardiaceae</taxon>
        <taxon>Amycolatopsis</taxon>
    </lineage>
</organism>
<evidence type="ECO:0000313" key="2">
    <source>
        <dbReference type="EMBL" id="GAA4665376.1"/>
    </source>
</evidence>
<feature type="signal peptide" evidence="1">
    <location>
        <begin position="1"/>
        <end position="22"/>
    </location>
</feature>
<keyword evidence="3" id="KW-1185">Reference proteome</keyword>
<feature type="chain" id="PRO_5046575517" description="Secreted protein" evidence="1">
    <location>
        <begin position="23"/>
        <end position="207"/>
    </location>
</feature>
<evidence type="ECO:0000256" key="1">
    <source>
        <dbReference type="SAM" id="SignalP"/>
    </source>
</evidence>
<protein>
    <recommendedName>
        <fullName evidence="4">Secreted protein</fullName>
    </recommendedName>
</protein>
<name>A0ABP8VKP2_9PSEU</name>
<gene>
    <name evidence="2" type="ORF">GCM10023214_68290</name>
</gene>
<evidence type="ECO:0008006" key="4">
    <source>
        <dbReference type="Google" id="ProtNLM"/>
    </source>
</evidence>
<dbReference type="EMBL" id="BAABIB010000143">
    <property type="protein sequence ID" value="GAA4665376.1"/>
    <property type="molecule type" value="Genomic_DNA"/>
</dbReference>